<gene>
    <name evidence="4" type="ORF">IC235_02735</name>
</gene>
<evidence type="ECO:0000313" key="5">
    <source>
        <dbReference type="Proteomes" id="UP000612233"/>
    </source>
</evidence>
<feature type="domain" description="UvrD-like helicase C-terminal" evidence="3">
    <location>
        <begin position="607"/>
        <end position="652"/>
    </location>
</feature>
<dbReference type="PANTHER" id="PTHR11070">
    <property type="entry name" value="UVRD / RECB / PCRA DNA HELICASE FAMILY MEMBER"/>
    <property type="match status" value="1"/>
</dbReference>
<proteinExistence type="predicted"/>
<dbReference type="Pfam" id="PF13245">
    <property type="entry name" value="AAA_19"/>
    <property type="match status" value="1"/>
</dbReference>
<dbReference type="AlphaFoldDB" id="A0A927B9X6"/>
<organism evidence="4 5">
    <name type="scientific">Hymenobacter montanus</name>
    <dbReference type="NCBI Taxonomy" id="2771359"/>
    <lineage>
        <taxon>Bacteria</taxon>
        <taxon>Pseudomonadati</taxon>
        <taxon>Bacteroidota</taxon>
        <taxon>Cytophagia</taxon>
        <taxon>Cytophagales</taxon>
        <taxon>Hymenobacteraceae</taxon>
        <taxon>Hymenobacter</taxon>
    </lineage>
</organism>
<dbReference type="InterPro" id="IPR027785">
    <property type="entry name" value="UvrD-like_helicase_C"/>
</dbReference>
<evidence type="ECO:0000259" key="3">
    <source>
        <dbReference type="Pfam" id="PF13538"/>
    </source>
</evidence>
<dbReference type="Pfam" id="PF13538">
    <property type="entry name" value="UvrD_C_2"/>
    <property type="match status" value="1"/>
</dbReference>
<dbReference type="Pfam" id="PF08378">
    <property type="entry name" value="NERD"/>
    <property type="match status" value="1"/>
</dbReference>
<feature type="domain" description="NERD" evidence="2">
    <location>
        <begin position="83"/>
        <end position="168"/>
    </location>
</feature>
<keyword evidence="5" id="KW-1185">Reference proteome</keyword>
<dbReference type="Gene3D" id="3.40.50.300">
    <property type="entry name" value="P-loop containing nucleotide triphosphate hydrolases"/>
    <property type="match status" value="2"/>
</dbReference>
<accession>A0A927B9X6</accession>
<dbReference type="InterPro" id="IPR011528">
    <property type="entry name" value="NERD"/>
</dbReference>
<dbReference type="RefSeq" id="WP_191003629.1">
    <property type="nucleotide sequence ID" value="NZ_JACXAD010000002.1"/>
</dbReference>
<dbReference type="InterPro" id="IPR027417">
    <property type="entry name" value="P-loop_NTPase"/>
</dbReference>
<dbReference type="SUPFAM" id="SSF52540">
    <property type="entry name" value="P-loop containing nucleoside triphosphate hydrolases"/>
    <property type="match status" value="1"/>
</dbReference>
<dbReference type="GO" id="GO:0003677">
    <property type="term" value="F:DNA binding"/>
    <property type="evidence" value="ECO:0007669"/>
    <property type="project" value="InterPro"/>
</dbReference>
<sequence length="673" mass="78424">MHAGTTYLSSPGAKKGYAGLIIDSQFYILAINDKVMSNRLYPSWEQLDKMHNPLTPGEKALIRYLDQHLPSDLQWNDKMPLAHYGGWLIFAQPYFNGTRPDIVILNPSVGMVIYEVKDWDLELYSWRNGEFCVTTPKGYQVVKSPLKQARHYREKLISQLVPEIGEQLDREQKQSNQPSFGLIKTAVYFHKSTTLTAQIMFAPPKRKDQTDHQASIDRAKFFKNEPVFGFDSLTSSQLSQIVPDVARTGSSYWQPRWNAEVIFWMRPPYHSIEQGTPLTLRGNQYKVAEPRSGHHRARGVAGSGKTQALAYRAAKLASQDHEVLIITYNITLWHYIHDMIKRAPFAFSMERFTLVHFHGFCKDRLNELGKKWPESKGYDDIQQFFQTGVPNAVIQAINNASEELIKSLPKYSAVLIDEGQDYYFEWYELLTQYFLDSRDELLVVCDKKQNIYERELLWLDKRGNRSGGLDKFRENYIDLKTSYRLPQSIAEITNEFSVTFNLNQDLRAIKSTEQLTLLNTQHIVWLNIKTFQWLEYIYFAFLRLKHAEYHPSDIVILLPSHELGFEAVDFFNQKKIQVNHVFEREDEKGFHPNKKAFWPGDSRLKMSTIHSFKGWELKNIVLFIPEHAPESNAQLHSIVYTALTRTRENLIVLNSNHLYQEFGENLPKHWNKQ</sequence>
<evidence type="ECO:0000256" key="1">
    <source>
        <dbReference type="ARBA" id="ARBA00034923"/>
    </source>
</evidence>
<dbReference type="GO" id="GO:0000725">
    <property type="term" value="P:recombinational repair"/>
    <property type="evidence" value="ECO:0007669"/>
    <property type="project" value="TreeGrafter"/>
</dbReference>
<reference evidence="4" key="1">
    <citation type="submission" date="2020-09" db="EMBL/GenBank/DDBJ databases">
        <authorList>
            <person name="Kim M.K."/>
        </authorList>
    </citation>
    <scope>NUCLEOTIDE SEQUENCE</scope>
    <source>
        <strain evidence="4">BT664</strain>
    </source>
</reference>
<name>A0A927B9X6_9BACT</name>
<dbReference type="Proteomes" id="UP000612233">
    <property type="component" value="Unassembled WGS sequence"/>
</dbReference>
<dbReference type="GO" id="GO:0005524">
    <property type="term" value="F:ATP binding"/>
    <property type="evidence" value="ECO:0007669"/>
    <property type="project" value="InterPro"/>
</dbReference>
<evidence type="ECO:0000313" key="4">
    <source>
        <dbReference type="EMBL" id="MBD2766806.1"/>
    </source>
</evidence>
<evidence type="ECO:0000259" key="2">
    <source>
        <dbReference type="Pfam" id="PF08378"/>
    </source>
</evidence>
<protein>
    <recommendedName>
        <fullName evidence="1">DNA 3'-5' helicase II</fullName>
    </recommendedName>
</protein>
<dbReference type="PANTHER" id="PTHR11070:SF2">
    <property type="entry name" value="ATP-DEPENDENT DNA HELICASE SRS2"/>
    <property type="match status" value="1"/>
</dbReference>
<dbReference type="EMBL" id="JACXAD010000002">
    <property type="protein sequence ID" value="MBD2766806.1"/>
    <property type="molecule type" value="Genomic_DNA"/>
</dbReference>
<comment type="caution">
    <text evidence="4">The sequence shown here is derived from an EMBL/GenBank/DDBJ whole genome shotgun (WGS) entry which is preliminary data.</text>
</comment>
<dbReference type="GO" id="GO:0043138">
    <property type="term" value="F:3'-5' DNA helicase activity"/>
    <property type="evidence" value="ECO:0007669"/>
    <property type="project" value="TreeGrafter"/>
</dbReference>
<dbReference type="InterPro" id="IPR000212">
    <property type="entry name" value="DNA_helicase_UvrD/REP"/>
</dbReference>